<dbReference type="InterPro" id="IPR045054">
    <property type="entry name" value="P4HA-like"/>
</dbReference>
<keyword evidence="3" id="KW-0479">Metal-binding</keyword>
<evidence type="ECO:0000256" key="1">
    <source>
        <dbReference type="ARBA" id="ARBA00001961"/>
    </source>
</evidence>
<feature type="domain" description="Fe2OG dioxygenase" evidence="8">
    <location>
        <begin position="98"/>
        <end position="206"/>
    </location>
</feature>
<dbReference type="Proteomes" id="UP001190700">
    <property type="component" value="Unassembled WGS sequence"/>
</dbReference>
<dbReference type="AlphaFoldDB" id="A0AAE0F6S7"/>
<dbReference type="GO" id="GO:0004656">
    <property type="term" value="F:procollagen-proline 4-dioxygenase activity"/>
    <property type="evidence" value="ECO:0007669"/>
    <property type="project" value="UniProtKB-EC"/>
</dbReference>
<gene>
    <name evidence="9" type="ORF">CYMTET_36655</name>
</gene>
<dbReference type="EMBL" id="LGRX02024106">
    <property type="protein sequence ID" value="KAK3254121.1"/>
    <property type="molecule type" value="Genomic_DNA"/>
</dbReference>
<keyword evidence="10" id="KW-1185">Reference proteome</keyword>
<dbReference type="GO" id="GO:0005506">
    <property type="term" value="F:iron ion binding"/>
    <property type="evidence" value="ECO:0007669"/>
    <property type="project" value="InterPro"/>
</dbReference>
<evidence type="ECO:0000256" key="5">
    <source>
        <dbReference type="ARBA" id="ARBA00023002"/>
    </source>
</evidence>
<dbReference type="GO" id="GO:0031418">
    <property type="term" value="F:L-ascorbic acid binding"/>
    <property type="evidence" value="ECO:0007669"/>
    <property type="project" value="InterPro"/>
</dbReference>
<accession>A0AAE0F6S7</accession>
<evidence type="ECO:0000256" key="3">
    <source>
        <dbReference type="ARBA" id="ARBA00022723"/>
    </source>
</evidence>
<dbReference type="PANTHER" id="PTHR10869">
    <property type="entry name" value="PROLYL 4-HYDROXYLASE ALPHA SUBUNIT"/>
    <property type="match status" value="1"/>
</dbReference>
<comment type="catalytic activity">
    <reaction evidence="7">
        <text>L-prolyl-[collagen] + 2-oxoglutarate + O2 = trans-4-hydroxy-L-prolyl-[collagen] + succinate + CO2</text>
        <dbReference type="Rhea" id="RHEA:18945"/>
        <dbReference type="Rhea" id="RHEA-COMP:11676"/>
        <dbReference type="Rhea" id="RHEA-COMP:11680"/>
        <dbReference type="ChEBI" id="CHEBI:15379"/>
        <dbReference type="ChEBI" id="CHEBI:16526"/>
        <dbReference type="ChEBI" id="CHEBI:16810"/>
        <dbReference type="ChEBI" id="CHEBI:30031"/>
        <dbReference type="ChEBI" id="CHEBI:50342"/>
        <dbReference type="ChEBI" id="CHEBI:61965"/>
        <dbReference type="EC" id="1.14.11.2"/>
    </reaction>
</comment>
<evidence type="ECO:0000259" key="8">
    <source>
        <dbReference type="PROSITE" id="PS51471"/>
    </source>
</evidence>
<evidence type="ECO:0000313" key="9">
    <source>
        <dbReference type="EMBL" id="KAK3254121.1"/>
    </source>
</evidence>
<sequence length="233" mass="26021">MTTANLSLRSPRSFVKRLVPSEVPNFLTPEECEHLKTLALPLLAPSLVSKDGVVRGDESSATRNSWSALLPHPAMTDDPIIKSIGRRVAELTQDPLEHQEPIQVVRYSPGQYFSEHFDAGRDFSTLWLGQRKITVLLYLNEDFTGGNTLFPKLDMSIKPSLGKALLFRNLSPLEGGPQAEVHPQSLHAGEAVTAGEKWAINIWIRERPYLISTQMFRTRMMEGTVSAAIQYIP</sequence>
<dbReference type="SMART" id="SM00702">
    <property type="entry name" value="P4Hc"/>
    <property type="match status" value="1"/>
</dbReference>
<dbReference type="InterPro" id="IPR006620">
    <property type="entry name" value="Pro_4_hyd_alph"/>
</dbReference>
<name>A0AAE0F6S7_9CHLO</name>
<dbReference type="Pfam" id="PF13640">
    <property type="entry name" value="2OG-FeII_Oxy_3"/>
    <property type="match status" value="1"/>
</dbReference>
<evidence type="ECO:0000256" key="6">
    <source>
        <dbReference type="ARBA" id="ARBA00023004"/>
    </source>
</evidence>
<reference evidence="9 10" key="1">
    <citation type="journal article" date="2015" name="Genome Biol. Evol.">
        <title>Comparative Genomics of a Bacterivorous Green Alga Reveals Evolutionary Causalities and Consequences of Phago-Mixotrophic Mode of Nutrition.</title>
        <authorList>
            <person name="Burns J.A."/>
            <person name="Paasch A."/>
            <person name="Narechania A."/>
            <person name="Kim E."/>
        </authorList>
    </citation>
    <scope>NUCLEOTIDE SEQUENCE [LARGE SCALE GENOMIC DNA]</scope>
    <source>
        <strain evidence="9 10">PLY_AMNH</strain>
    </source>
</reference>
<keyword evidence="4" id="KW-0223">Dioxygenase</keyword>
<evidence type="ECO:0000256" key="7">
    <source>
        <dbReference type="ARBA" id="ARBA00049169"/>
    </source>
</evidence>
<proteinExistence type="predicted"/>
<protein>
    <recommendedName>
        <fullName evidence="8">Fe2OG dioxygenase domain-containing protein</fullName>
    </recommendedName>
</protein>
<organism evidence="9 10">
    <name type="scientific">Cymbomonas tetramitiformis</name>
    <dbReference type="NCBI Taxonomy" id="36881"/>
    <lineage>
        <taxon>Eukaryota</taxon>
        <taxon>Viridiplantae</taxon>
        <taxon>Chlorophyta</taxon>
        <taxon>Pyramimonadophyceae</taxon>
        <taxon>Pyramimonadales</taxon>
        <taxon>Pyramimonadaceae</taxon>
        <taxon>Cymbomonas</taxon>
    </lineage>
</organism>
<evidence type="ECO:0000313" key="10">
    <source>
        <dbReference type="Proteomes" id="UP001190700"/>
    </source>
</evidence>
<evidence type="ECO:0000256" key="4">
    <source>
        <dbReference type="ARBA" id="ARBA00022964"/>
    </source>
</evidence>
<keyword evidence="6" id="KW-0408">Iron</keyword>
<dbReference type="InterPro" id="IPR044862">
    <property type="entry name" value="Pro_4_hyd_alph_FE2OG_OXY"/>
</dbReference>
<comment type="subcellular location">
    <subcellularLocation>
        <location evidence="2">Endoplasmic reticulum membrane</location>
        <topology evidence="2">Single-pass type II membrane protein</topology>
    </subcellularLocation>
</comment>
<dbReference type="PANTHER" id="PTHR10869:SF246">
    <property type="entry name" value="TRANSMEMBRANE PROLYL 4-HYDROXYLASE"/>
    <property type="match status" value="1"/>
</dbReference>
<comment type="cofactor">
    <cofactor evidence="1">
        <name>L-ascorbate</name>
        <dbReference type="ChEBI" id="CHEBI:38290"/>
    </cofactor>
</comment>
<dbReference type="Gene3D" id="2.60.120.620">
    <property type="entry name" value="q2cbj1_9rhob like domain"/>
    <property type="match status" value="1"/>
</dbReference>
<keyword evidence="5" id="KW-0560">Oxidoreductase</keyword>
<dbReference type="PROSITE" id="PS51471">
    <property type="entry name" value="FE2OG_OXY"/>
    <property type="match status" value="1"/>
</dbReference>
<evidence type="ECO:0000256" key="2">
    <source>
        <dbReference type="ARBA" id="ARBA00004648"/>
    </source>
</evidence>
<dbReference type="GO" id="GO:0005789">
    <property type="term" value="C:endoplasmic reticulum membrane"/>
    <property type="evidence" value="ECO:0007669"/>
    <property type="project" value="UniProtKB-SubCell"/>
</dbReference>
<comment type="caution">
    <text evidence="9">The sequence shown here is derived from an EMBL/GenBank/DDBJ whole genome shotgun (WGS) entry which is preliminary data.</text>
</comment>
<dbReference type="InterPro" id="IPR005123">
    <property type="entry name" value="Oxoglu/Fe-dep_dioxygenase_dom"/>
</dbReference>